<dbReference type="GeneID" id="39475910"/>
<dbReference type="NCBIfam" id="NF047593">
    <property type="entry name" value="IS66_ISAeme5_TnpA"/>
    <property type="match status" value="1"/>
</dbReference>
<protein>
    <submittedName>
        <fullName evidence="1">Uncharacterized protein</fullName>
    </submittedName>
</protein>
<sequence>MHSKREQWAEHVQAWRVNGLSQVAWCREQGLSLASFGYWRRRLAKGPVAPAGELPLRVQPVAAPDSAATVQLHLAGGMRLSLVQVDPAWLVGLLRALGAC</sequence>
<evidence type="ECO:0000313" key="1">
    <source>
        <dbReference type="EMBL" id="UVG61464.1"/>
    </source>
</evidence>
<evidence type="ECO:0000313" key="2">
    <source>
        <dbReference type="Proteomes" id="UP000190508"/>
    </source>
</evidence>
<organism evidence="1 2">
    <name type="scientific">Xanthomonas citri pv. durantae</name>
    <dbReference type="NCBI Taxonomy" id="487862"/>
    <lineage>
        <taxon>Bacteria</taxon>
        <taxon>Pseudomonadati</taxon>
        <taxon>Pseudomonadota</taxon>
        <taxon>Gammaproteobacteria</taxon>
        <taxon>Lysobacterales</taxon>
        <taxon>Lysobacteraceae</taxon>
        <taxon>Xanthomonas</taxon>
    </lineage>
</organism>
<dbReference type="AlphaFoldDB" id="A0A9X6BLR4"/>
<proteinExistence type="predicted"/>
<name>A0A9X6BLR4_XANCI</name>
<dbReference type="EMBL" id="CP066347">
    <property type="protein sequence ID" value="UVG61464.1"/>
    <property type="molecule type" value="Genomic_DNA"/>
</dbReference>
<dbReference type="Proteomes" id="UP000190508">
    <property type="component" value="Plasmid pLMG696-4"/>
</dbReference>
<reference evidence="1" key="1">
    <citation type="submission" date="2020-12" db="EMBL/GenBank/DDBJ databases">
        <title>Complete genome investigation of Xanthomonas citri pv. durantae LMG696.</title>
        <authorList>
            <person name="Rana R."/>
            <person name="Bansal K."/>
            <person name="Patil P.B."/>
        </authorList>
    </citation>
    <scope>NUCLEOTIDE SEQUENCE</scope>
    <source>
        <strain evidence="1">LMG696</strain>
        <plasmid evidence="1">pLMG696-4</plasmid>
    </source>
</reference>
<geneLocation type="plasmid" evidence="1 2">
    <name>pLMG696-4</name>
</geneLocation>
<gene>
    <name evidence="1" type="ORF">Xdur_024180</name>
</gene>
<accession>A0A9X6BLR4</accession>
<keyword evidence="1" id="KW-0614">Plasmid</keyword>
<dbReference type="RefSeq" id="WP_005923977.1">
    <property type="nucleotide sequence ID" value="NZ_CP066347.1"/>
</dbReference>